<evidence type="ECO:0000256" key="1">
    <source>
        <dbReference type="ARBA" id="ARBA00022729"/>
    </source>
</evidence>
<dbReference type="InterPro" id="IPR004564">
    <property type="entry name" value="OM_lipoprot_carrier_LolA-like"/>
</dbReference>
<evidence type="ECO:0000313" key="2">
    <source>
        <dbReference type="EMBL" id="MBH9551601.1"/>
    </source>
</evidence>
<organism evidence="2 3">
    <name type="scientific">Inhella gelatinilytica</name>
    <dbReference type="NCBI Taxonomy" id="2795030"/>
    <lineage>
        <taxon>Bacteria</taxon>
        <taxon>Pseudomonadati</taxon>
        <taxon>Pseudomonadota</taxon>
        <taxon>Betaproteobacteria</taxon>
        <taxon>Burkholderiales</taxon>
        <taxon>Sphaerotilaceae</taxon>
        <taxon>Inhella</taxon>
    </lineage>
</organism>
<accession>A0A931NDM3</accession>
<keyword evidence="1" id="KW-0732">Signal</keyword>
<evidence type="ECO:0000313" key="3">
    <source>
        <dbReference type="Proteomes" id="UP000620139"/>
    </source>
</evidence>
<dbReference type="Proteomes" id="UP000620139">
    <property type="component" value="Unassembled WGS sequence"/>
</dbReference>
<dbReference type="AlphaFoldDB" id="A0A931NDM3"/>
<dbReference type="Pfam" id="PF03548">
    <property type="entry name" value="LolA"/>
    <property type="match status" value="1"/>
</dbReference>
<proteinExistence type="predicted"/>
<protein>
    <submittedName>
        <fullName evidence="2">Outer membrane lipoprotein carrier protein LolA</fullName>
    </submittedName>
</protein>
<reference evidence="2" key="1">
    <citation type="submission" date="2020-12" db="EMBL/GenBank/DDBJ databases">
        <title>The genome sequence of Inhella sp. 4Y17.</title>
        <authorList>
            <person name="Liu Y."/>
        </authorList>
    </citation>
    <scope>NUCLEOTIDE SEQUENCE</scope>
    <source>
        <strain evidence="2">4Y10</strain>
    </source>
</reference>
<dbReference type="EMBL" id="JAEDAL010000001">
    <property type="protein sequence ID" value="MBH9551601.1"/>
    <property type="molecule type" value="Genomic_DNA"/>
</dbReference>
<dbReference type="Gene3D" id="2.50.20.10">
    <property type="entry name" value="Lipoprotein localisation LolA/LolB/LppX"/>
    <property type="match status" value="1"/>
</dbReference>
<name>A0A931NDM3_9BURK</name>
<keyword evidence="3" id="KW-1185">Reference proteome</keyword>
<gene>
    <name evidence="2" type="ORF">I7X43_01960</name>
</gene>
<comment type="caution">
    <text evidence="2">The sequence shown here is derived from an EMBL/GenBank/DDBJ whole genome shotgun (WGS) entry which is preliminary data.</text>
</comment>
<dbReference type="SUPFAM" id="SSF89392">
    <property type="entry name" value="Prokaryotic lipoproteins and lipoprotein localization factors"/>
    <property type="match status" value="1"/>
</dbReference>
<keyword evidence="2" id="KW-0449">Lipoprotein</keyword>
<sequence length="196" mass="21841">MKRRTVCWALGLLPPLVRADTLSDIGKRLHQPALARGRFEQERWVSGFAKPIKSTGDYLLLRGKGLIWRTLTPFASQLALTREAIRGDAVQLEASKEPSVRVVTQLMLALLDGDLVALGAQFHTQAELVGDKGWRAQLQPRHASLAKLFQRIELDGDRQLRRIQLLETQGDRSLIRLDDQARAPAAPSPEEARALA</sequence>
<dbReference type="CDD" id="cd16325">
    <property type="entry name" value="LolA"/>
    <property type="match status" value="1"/>
</dbReference>
<dbReference type="InterPro" id="IPR029046">
    <property type="entry name" value="LolA/LolB/LppX"/>
</dbReference>
<dbReference type="RefSeq" id="WP_198099207.1">
    <property type="nucleotide sequence ID" value="NZ_JAEDAL010000001.1"/>
</dbReference>